<keyword evidence="7 11" id="KW-0238">DNA-binding</keyword>
<dbReference type="Proteomes" id="UP000694523">
    <property type="component" value="Unplaced"/>
</dbReference>
<dbReference type="InterPro" id="IPR050274">
    <property type="entry name" value="Nuclear_hormone_rcpt_NR2"/>
</dbReference>
<proteinExistence type="inferred from homology"/>
<evidence type="ECO:0000256" key="3">
    <source>
        <dbReference type="ARBA" id="ARBA00022723"/>
    </source>
</evidence>
<dbReference type="GO" id="GO:0005634">
    <property type="term" value="C:nucleus"/>
    <property type="evidence" value="ECO:0007669"/>
    <property type="project" value="UniProtKB-SubCell"/>
</dbReference>
<dbReference type="Pfam" id="PF00104">
    <property type="entry name" value="Hormone_recep"/>
    <property type="match status" value="1"/>
</dbReference>
<dbReference type="CDD" id="cd06958">
    <property type="entry name" value="NR_DBD_COUP_TF"/>
    <property type="match status" value="1"/>
</dbReference>
<protein>
    <submittedName>
        <fullName evidence="15">Nuclear receptor subfamily 2, group F, member 5</fullName>
    </submittedName>
</protein>
<dbReference type="PANTHER" id="PTHR24083">
    <property type="entry name" value="NUCLEAR HORMONE RECEPTOR"/>
    <property type="match status" value="1"/>
</dbReference>
<organism evidence="15 16">
    <name type="scientific">Neogobius melanostomus</name>
    <name type="common">round goby</name>
    <dbReference type="NCBI Taxonomy" id="47308"/>
    <lineage>
        <taxon>Eukaryota</taxon>
        <taxon>Metazoa</taxon>
        <taxon>Chordata</taxon>
        <taxon>Craniata</taxon>
        <taxon>Vertebrata</taxon>
        <taxon>Euteleostomi</taxon>
        <taxon>Actinopterygii</taxon>
        <taxon>Neopterygii</taxon>
        <taxon>Teleostei</taxon>
        <taxon>Neoteleostei</taxon>
        <taxon>Acanthomorphata</taxon>
        <taxon>Gobiaria</taxon>
        <taxon>Gobiiformes</taxon>
        <taxon>Gobioidei</taxon>
        <taxon>Gobiidae</taxon>
        <taxon>Benthophilinae</taxon>
        <taxon>Neogobiini</taxon>
        <taxon>Neogobius</taxon>
    </lineage>
</organism>
<dbReference type="FunFam" id="1.10.565.10:FF:000003">
    <property type="entry name" value="Coup transcription factor 2 isoform 1"/>
    <property type="match status" value="1"/>
</dbReference>
<evidence type="ECO:0000313" key="15">
    <source>
        <dbReference type="Ensembl" id="ENSNMLP00000005171.1"/>
    </source>
</evidence>
<keyword evidence="16" id="KW-1185">Reference proteome</keyword>
<name>A0A8C6SDB1_9GOBI</name>
<evidence type="ECO:0000256" key="9">
    <source>
        <dbReference type="ARBA" id="ARBA00023170"/>
    </source>
</evidence>
<keyword evidence="10 11" id="KW-0539">Nucleus</keyword>
<dbReference type="SMART" id="SM00430">
    <property type="entry name" value="HOLI"/>
    <property type="match status" value="1"/>
</dbReference>
<feature type="region of interest" description="Disordered" evidence="12">
    <location>
        <begin position="15"/>
        <end position="42"/>
    </location>
</feature>
<comment type="similarity">
    <text evidence="2">Belongs to the nuclear hormone receptor family. NR2 subfamily.</text>
</comment>
<evidence type="ECO:0000256" key="11">
    <source>
        <dbReference type="RuleBase" id="RU004334"/>
    </source>
</evidence>
<dbReference type="GO" id="GO:0003700">
    <property type="term" value="F:DNA-binding transcription factor activity"/>
    <property type="evidence" value="ECO:0007669"/>
    <property type="project" value="InterPro"/>
</dbReference>
<evidence type="ECO:0000256" key="4">
    <source>
        <dbReference type="ARBA" id="ARBA00022771"/>
    </source>
</evidence>
<evidence type="ECO:0000256" key="8">
    <source>
        <dbReference type="ARBA" id="ARBA00023163"/>
    </source>
</evidence>
<evidence type="ECO:0000256" key="6">
    <source>
        <dbReference type="ARBA" id="ARBA00023015"/>
    </source>
</evidence>
<feature type="domain" description="Nuclear receptor" evidence="13">
    <location>
        <begin position="48"/>
        <end position="123"/>
    </location>
</feature>
<evidence type="ECO:0000256" key="2">
    <source>
        <dbReference type="ARBA" id="ARBA00006421"/>
    </source>
</evidence>
<sequence length="390" mass="43484">MAMVVNQWQENIQDPQLQMCGPDPAGGPDTPNGSTPGTDALSGDKLPNVDCMVCGDKSSGKHYGQFTCEGCKSFFKRSVRRSLTYTCRGNRDCPIDQHHRNQCQYCRLKKCLKVGMRREAVQRGRTSSSQSSPGQYLPNGSDAYSAQPYLSGFISLLLRAEPYPTSRYGAQCMQGNNLMGIENICELAARLLFSAVEWAKNIPFFPDLQLMDQVALLRMSWSELFVLNAAQCSMPLHVAPLLAAAGLHASPMSAERVEQVEKLKALQVDTAEYSCLKSIVLFTSDAMGLSDVAHVESIQEKSQCALEEYVRNQYPNQPNRFGRLLLRLPSLRIVSSPVIEQLFFVRLVGKTPIETLLRDMLLSGSSYNWPYMPPVQRERPLSLHYNESGP</sequence>
<dbReference type="AlphaFoldDB" id="A0A8C6SDB1"/>
<dbReference type="InterPro" id="IPR001723">
    <property type="entry name" value="Nuclear_hrmn_rcpt"/>
</dbReference>
<dbReference type="InterPro" id="IPR013088">
    <property type="entry name" value="Znf_NHR/GATA"/>
</dbReference>
<accession>A0A8C6SDB1</accession>
<keyword evidence="4 11" id="KW-0863">Zinc-finger</keyword>
<dbReference type="GO" id="GO:0043565">
    <property type="term" value="F:sequence-specific DNA binding"/>
    <property type="evidence" value="ECO:0007669"/>
    <property type="project" value="InterPro"/>
</dbReference>
<keyword evidence="8 11" id="KW-0804">Transcription</keyword>
<dbReference type="PRINTS" id="PR00047">
    <property type="entry name" value="STROIDFINGER"/>
</dbReference>
<comment type="subcellular location">
    <subcellularLocation>
        <location evidence="1 11">Nucleus</location>
    </subcellularLocation>
</comment>
<keyword evidence="5 11" id="KW-0862">Zinc</keyword>
<evidence type="ECO:0000256" key="1">
    <source>
        <dbReference type="ARBA" id="ARBA00004123"/>
    </source>
</evidence>
<evidence type="ECO:0000313" key="16">
    <source>
        <dbReference type="Proteomes" id="UP000694523"/>
    </source>
</evidence>
<dbReference type="CDD" id="cd06948">
    <property type="entry name" value="NR_LBD_COUP-TF"/>
    <property type="match status" value="1"/>
</dbReference>
<evidence type="ECO:0000256" key="7">
    <source>
        <dbReference type="ARBA" id="ARBA00023125"/>
    </source>
</evidence>
<dbReference type="FunFam" id="3.30.50.10:FF:000016">
    <property type="entry name" value="Nuclear receptor subfamily 2 group F member 1"/>
    <property type="match status" value="1"/>
</dbReference>
<evidence type="ECO:0000256" key="5">
    <source>
        <dbReference type="ARBA" id="ARBA00022833"/>
    </source>
</evidence>
<dbReference type="InterPro" id="IPR000536">
    <property type="entry name" value="Nucl_hrmn_rcpt_lig-bd"/>
</dbReference>
<dbReference type="PROSITE" id="PS51030">
    <property type="entry name" value="NUCLEAR_REC_DBD_2"/>
    <property type="match status" value="1"/>
</dbReference>
<dbReference type="InterPro" id="IPR035500">
    <property type="entry name" value="NHR-like_dom_sf"/>
</dbReference>
<dbReference type="Gene3D" id="1.10.565.10">
    <property type="entry name" value="Retinoid X Receptor"/>
    <property type="match status" value="1"/>
</dbReference>
<keyword evidence="9 11" id="KW-0675">Receptor</keyword>
<dbReference type="GO" id="GO:0008270">
    <property type="term" value="F:zinc ion binding"/>
    <property type="evidence" value="ECO:0007669"/>
    <property type="project" value="UniProtKB-KW"/>
</dbReference>
<feature type="domain" description="NR LBD" evidence="14">
    <location>
        <begin position="149"/>
        <end position="364"/>
    </location>
</feature>
<dbReference type="PRINTS" id="PR01282">
    <property type="entry name" value="COUPTNFACTOR"/>
</dbReference>
<dbReference type="InterPro" id="IPR001628">
    <property type="entry name" value="Znf_hrmn_rcpt"/>
</dbReference>
<dbReference type="SMART" id="SM00399">
    <property type="entry name" value="ZnF_C4"/>
    <property type="match status" value="1"/>
</dbReference>
<reference evidence="15" key="2">
    <citation type="submission" date="2025-09" db="UniProtKB">
        <authorList>
            <consortium name="Ensembl"/>
        </authorList>
    </citation>
    <scope>IDENTIFICATION</scope>
</reference>
<dbReference type="SUPFAM" id="SSF48508">
    <property type="entry name" value="Nuclear receptor ligand-binding domain"/>
    <property type="match status" value="1"/>
</dbReference>
<evidence type="ECO:0000259" key="13">
    <source>
        <dbReference type="PROSITE" id="PS51030"/>
    </source>
</evidence>
<dbReference type="Pfam" id="PF00105">
    <property type="entry name" value="zf-C4"/>
    <property type="match status" value="1"/>
</dbReference>
<keyword evidence="3 11" id="KW-0479">Metal-binding</keyword>
<dbReference type="PROSITE" id="PS00031">
    <property type="entry name" value="NUCLEAR_REC_DBD_1"/>
    <property type="match status" value="1"/>
</dbReference>
<dbReference type="Gene3D" id="3.30.50.10">
    <property type="entry name" value="Erythroid Transcription Factor GATA-1, subunit A"/>
    <property type="match status" value="1"/>
</dbReference>
<dbReference type="SUPFAM" id="SSF57716">
    <property type="entry name" value="Glucocorticoid receptor-like (DNA-binding domain)"/>
    <property type="match status" value="1"/>
</dbReference>
<evidence type="ECO:0000256" key="12">
    <source>
        <dbReference type="SAM" id="MobiDB-lite"/>
    </source>
</evidence>
<keyword evidence="6 11" id="KW-0805">Transcription regulation</keyword>
<reference evidence="15" key="1">
    <citation type="submission" date="2025-08" db="UniProtKB">
        <authorList>
            <consortium name="Ensembl"/>
        </authorList>
    </citation>
    <scope>IDENTIFICATION</scope>
</reference>
<evidence type="ECO:0000256" key="10">
    <source>
        <dbReference type="ARBA" id="ARBA00023242"/>
    </source>
</evidence>
<dbReference type="PRINTS" id="PR00398">
    <property type="entry name" value="STRDHORMONER"/>
</dbReference>
<dbReference type="Ensembl" id="ENSNMLT00000005939.1">
    <property type="protein sequence ID" value="ENSNMLP00000005171.1"/>
    <property type="gene ID" value="ENSNMLG00000003775.1"/>
</dbReference>
<evidence type="ECO:0000259" key="14">
    <source>
        <dbReference type="PROSITE" id="PS51843"/>
    </source>
</evidence>
<dbReference type="PROSITE" id="PS51843">
    <property type="entry name" value="NR_LBD"/>
    <property type="match status" value="1"/>
</dbReference>